<sequence length="147" mass="16022">MSKKEPQSMEEVLAEEGDVQETLCTDVKGQPHPFTPHAESMLQPLLEALTPAPRLQVLRVLLDAGEPLSVTSIHRQTSGLQPIGVGKVLWRLRDAGMLTVTGSNDNYRFAILPYRRADVEALLSGAKSLRSDSKTAIEAHQQSAPIA</sequence>
<comment type="caution">
    <text evidence="1">The sequence shown here is derived from an EMBL/GenBank/DDBJ whole genome shotgun (WGS) entry which is preliminary data.</text>
</comment>
<accession>A0AAJ1SQ26</accession>
<reference evidence="1 2" key="1">
    <citation type="submission" date="2023-07" db="EMBL/GenBank/DDBJ databases">
        <title>Sorghum-associated microbial communities from plants grown in Nebraska, USA.</title>
        <authorList>
            <person name="Schachtman D."/>
        </authorList>
    </citation>
    <scope>NUCLEOTIDE SEQUENCE [LARGE SCALE GENOMIC DNA]</scope>
    <source>
        <strain evidence="1 2">DS1001</strain>
    </source>
</reference>
<dbReference type="InterPro" id="IPR036390">
    <property type="entry name" value="WH_DNA-bd_sf"/>
</dbReference>
<dbReference type="Proteomes" id="UP001239267">
    <property type="component" value="Unassembled WGS sequence"/>
</dbReference>
<evidence type="ECO:0000313" key="1">
    <source>
        <dbReference type="EMBL" id="MDQ0144971.1"/>
    </source>
</evidence>
<protein>
    <submittedName>
        <fullName evidence="1">Uncharacterized protein</fullName>
    </submittedName>
</protein>
<name>A0AAJ1SQ26_9MICC</name>
<dbReference type="RefSeq" id="WP_307357505.1">
    <property type="nucleotide sequence ID" value="NZ_JAUSTB010000002.1"/>
</dbReference>
<organism evidence="1 2">
    <name type="scientific">Pseudarthrobacter niigatensis</name>
    <dbReference type="NCBI Taxonomy" id="369935"/>
    <lineage>
        <taxon>Bacteria</taxon>
        <taxon>Bacillati</taxon>
        <taxon>Actinomycetota</taxon>
        <taxon>Actinomycetes</taxon>
        <taxon>Micrococcales</taxon>
        <taxon>Micrococcaceae</taxon>
        <taxon>Pseudarthrobacter</taxon>
    </lineage>
</organism>
<dbReference type="SUPFAM" id="SSF46785">
    <property type="entry name" value="Winged helix' DNA-binding domain"/>
    <property type="match status" value="1"/>
</dbReference>
<dbReference type="EMBL" id="JAUSTB010000002">
    <property type="protein sequence ID" value="MDQ0144971.1"/>
    <property type="molecule type" value="Genomic_DNA"/>
</dbReference>
<dbReference type="AlphaFoldDB" id="A0AAJ1SQ26"/>
<gene>
    <name evidence="1" type="ORF">J2T23_000854</name>
</gene>
<evidence type="ECO:0000313" key="2">
    <source>
        <dbReference type="Proteomes" id="UP001239267"/>
    </source>
</evidence>
<keyword evidence="2" id="KW-1185">Reference proteome</keyword>
<proteinExistence type="predicted"/>